<dbReference type="Proteomes" id="UP000094336">
    <property type="component" value="Unassembled WGS sequence"/>
</dbReference>
<dbReference type="RefSeq" id="XP_018983406.1">
    <property type="nucleotide sequence ID" value="XM_019132195.1"/>
</dbReference>
<dbReference type="OrthoDB" id="509901at2759"/>
<dbReference type="Pfam" id="PF00327">
    <property type="entry name" value="Ribosomal_L30"/>
    <property type="match status" value="1"/>
</dbReference>
<proteinExistence type="inferred from homology"/>
<dbReference type="GeneID" id="30150048"/>
<organism evidence="3 4">
    <name type="scientific">Babjeviella inositovora NRRL Y-12698</name>
    <dbReference type="NCBI Taxonomy" id="984486"/>
    <lineage>
        <taxon>Eukaryota</taxon>
        <taxon>Fungi</taxon>
        <taxon>Dikarya</taxon>
        <taxon>Ascomycota</taxon>
        <taxon>Saccharomycotina</taxon>
        <taxon>Pichiomycetes</taxon>
        <taxon>Serinales incertae sedis</taxon>
        <taxon>Babjeviella</taxon>
    </lineage>
</organism>
<protein>
    <recommendedName>
        <fullName evidence="2">Large ribosomal subunit protein uL30-like ferredoxin-like fold domain-containing protein</fullName>
    </recommendedName>
</protein>
<dbReference type="InterPro" id="IPR016082">
    <property type="entry name" value="Ribosomal_uL30_ferredoxin-like"/>
</dbReference>
<dbReference type="SUPFAM" id="SSF55129">
    <property type="entry name" value="Ribosomal protein L30p/L7e"/>
    <property type="match status" value="1"/>
</dbReference>
<dbReference type="GO" id="GO:0005762">
    <property type="term" value="C:mitochondrial large ribosomal subunit"/>
    <property type="evidence" value="ECO:0007669"/>
    <property type="project" value="EnsemblFungi"/>
</dbReference>
<evidence type="ECO:0000313" key="4">
    <source>
        <dbReference type="Proteomes" id="UP000094336"/>
    </source>
</evidence>
<feature type="domain" description="Large ribosomal subunit protein uL30-like ferredoxin-like fold" evidence="2">
    <location>
        <begin position="3"/>
        <end position="53"/>
    </location>
</feature>
<reference evidence="4" key="1">
    <citation type="submission" date="2016-05" db="EMBL/GenBank/DDBJ databases">
        <title>Comparative genomics of biotechnologically important yeasts.</title>
        <authorList>
            <consortium name="DOE Joint Genome Institute"/>
            <person name="Riley R."/>
            <person name="Haridas S."/>
            <person name="Wolfe K.H."/>
            <person name="Lopes M.R."/>
            <person name="Hittinger C.T."/>
            <person name="Goker M."/>
            <person name="Salamov A."/>
            <person name="Wisecaver J."/>
            <person name="Long T.M."/>
            <person name="Aerts A.L."/>
            <person name="Barry K."/>
            <person name="Choi C."/>
            <person name="Clum A."/>
            <person name="Coughlan A.Y."/>
            <person name="Deshpande S."/>
            <person name="Douglass A.P."/>
            <person name="Hanson S.J."/>
            <person name="Klenk H.-P."/>
            <person name="Labutti K."/>
            <person name="Lapidus A."/>
            <person name="Lindquist E."/>
            <person name="Lipzen A."/>
            <person name="Meier-Kolthoff J.P."/>
            <person name="Ohm R.A."/>
            <person name="Otillar R.P."/>
            <person name="Pangilinan J."/>
            <person name="Peng Y."/>
            <person name="Rokas A."/>
            <person name="Rosa C.A."/>
            <person name="Scheuner C."/>
            <person name="Sibirny A.A."/>
            <person name="Slot J.C."/>
            <person name="Stielow J.B."/>
            <person name="Sun H."/>
            <person name="Kurtzman C.P."/>
            <person name="Blackwell M."/>
            <person name="Grigoriev I.V."/>
            <person name="Jeffries T.W."/>
        </authorList>
    </citation>
    <scope>NUCLEOTIDE SEQUENCE [LARGE SCALE GENOMIC DNA]</scope>
    <source>
        <strain evidence="4">NRRL Y-12698</strain>
    </source>
</reference>
<accession>A0A1E3QKD4</accession>
<dbReference type="STRING" id="984486.A0A1E3QKD4"/>
<dbReference type="EMBL" id="KV454437">
    <property type="protein sequence ID" value="ODQ78078.1"/>
    <property type="molecule type" value="Genomic_DNA"/>
</dbReference>
<keyword evidence="4" id="KW-1185">Reference proteome</keyword>
<dbReference type="GO" id="GO:0003735">
    <property type="term" value="F:structural constituent of ribosome"/>
    <property type="evidence" value="ECO:0007669"/>
    <property type="project" value="EnsemblFungi"/>
</dbReference>
<name>A0A1E3QKD4_9ASCO</name>
<dbReference type="Gene3D" id="3.30.1390.20">
    <property type="entry name" value="Ribosomal protein L30, ferredoxin-like fold domain"/>
    <property type="match status" value="1"/>
</dbReference>
<evidence type="ECO:0000259" key="2">
    <source>
        <dbReference type="Pfam" id="PF00327"/>
    </source>
</evidence>
<gene>
    <name evidence="3" type="ORF">BABINDRAFT_53363</name>
</gene>
<dbReference type="InterPro" id="IPR036919">
    <property type="entry name" value="Ribo_uL30_ferredoxin-like_sf"/>
</dbReference>
<dbReference type="AlphaFoldDB" id="A0A1E3QKD4"/>
<comment type="similarity">
    <text evidence="1">Belongs to the universal ribosomal protein uL30 family.</text>
</comment>
<sequence length="84" mass="9120">MFYRIVQKRSTIGLPRKIKDNLVALGLGRPGLISYQAVAPAAAGKIAAVKELVEVELRETALTKAQEKALRKSNQGFVLEKVSA</sequence>
<evidence type="ECO:0000313" key="3">
    <source>
        <dbReference type="EMBL" id="ODQ78078.1"/>
    </source>
</evidence>
<evidence type="ECO:0000256" key="1">
    <source>
        <dbReference type="ARBA" id="ARBA00007594"/>
    </source>
</evidence>